<sequence>MSVSLSILDHRLHTFGRERSYEHDARIVDFHQTLLGLYDKEFDEQYLKQGAQNTFSHMGEVLLSRLQTDNDLQDVDLLVLGHCTPDINIWEAVVNRLIYQFDLKQATGFAISDRGGGTPYTALKVIRQYMHHHGKRKAVLLLLDQFTLPNYEPVIHQTDVQDTGFVMLLDQETDHKPKVIQVDTVSFKEYGGLSLEDWIDAQRKKLHIAKQDLLVINHSSDRLADPQVEQVLLPDQDLVVPPLKAWCDHAHKPYTLLCHYDQKRQFLLGVWIQAEEGEVCG</sequence>
<protein>
    <submittedName>
        <fullName evidence="1">Uncharacterized protein</fullName>
    </submittedName>
</protein>
<dbReference type="EMBL" id="JACXAH010000014">
    <property type="protein sequence ID" value="MBD1372850.1"/>
    <property type="molecule type" value="Genomic_DNA"/>
</dbReference>
<proteinExistence type="predicted"/>
<keyword evidence="2" id="KW-1185">Reference proteome</keyword>
<organism evidence="1 2">
    <name type="scientific">Polycladospora coralii</name>
    <dbReference type="NCBI Taxonomy" id="2771432"/>
    <lineage>
        <taxon>Bacteria</taxon>
        <taxon>Bacillati</taxon>
        <taxon>Bacillota</taxon>
        <taxon>Bacilli</taxon>
        <taxon>Bacillales</taxon>
        <taxon>Thermoactinomycetaceae</taxon>
        <taxon>Polycladospora</taxon>
    </lineage>
</organism>
<reference evidence="1" key="1">
    <citation type="submission" date="2020-09" db="EMBL/GenBank/DDBJ databases">
        <title>A novel bacterium of genus Hazenella, isolated from South China Sea.</title>
        <authorList>
            <person name="Huang H."/>
            <person name="Mo K."/>
            <person name="Hu Y."/>
        </authorList>
    </citation>
    <scope>NUCLEOTIDE SEQUENCE</scope>
    <source>
        <strain evidence="1">IB182357</strain>
    </source>
</reference>
<dbReference type="RefSeq" id="WP_191142181.1">
    <property type="nucleotide sequence ID" value="NZ_JACXAH010000014.1"/>
</dbReference>
<comment type="caution">
    <text evidence="1">The sequence shown here is derived from an EMBL/GenBank/DDBJ whole genome shotgun (WGS) entry which is preliminary data.</text>
</comment>
<dbReference type="Proteomes" id="UP000661691">
    <property type="component" value="Unassembled WGS sequence"/>
</dbReference>
<accession>A0A926NBQ7</accession>
<evidence type="ECO:0000313" key="1">
    <source>
        <dbReference type="EMBL" id="MBD1372850.1"/>
    </source>
</evidence>
<name>A0A926NBQ7_9BACL</name>
<gene>
    <name evidence="1" type="ORF">IC620_10830</name>
</gene>
<evidence type="ECO:0000313" key="2">
    <source>
        <dbReference type="Proteomes" id="UP000661691"/>
    </source>
</evidence>
<dbReference type="AlphaFoldDB" id="A0A926NBQ7"/>